<feature type="region of interest" description="Disordered" evidence="12">
    <location>
        <begin position="492"/>
        <end position="519"/>
    </location>
</feature>
<feature type="region of interest" description="Disordered" evidence="12">
    <location>
        <begin position="790"/>
        <end position="810"/>
    </location>
</feature>
<dbReference type="GO" id="GO:0061723">
    <property type="term" value="P:glycophagy"/>
    <property type="evidence" value="ECO:0007669"/>
    <property type="project" value="TreeGrafter"/>
</dbReference>
<reference evidence="13" key="1">
    <citation type="submission" date="2021-01" db="EMBL/GenBank/DDBJ databases">
        <authorList>
            <person name="Corre E."/>
            <person name="Pelletier E."/>
            <person name="Niang G."/>
            <person name="Scheremetjew M."/>
            <person name="Finn R."/>
            <person name="Kale V."/>
            <person name="Holt S."/>
            <person name="Cochrane G."/>
            <person name="Meng A."/>
            <person name="Brown T."/>
            <person name="Cohen L."/>
        </authorList>
    </citation>
    <scope>NUCLEOTIDE SEQUENCE</scope>
</reference>
<evidence type="ECO:0000256" key="1">
    <source>
        <dbReference type="ARBA" id="ARBA00004406"/>
    </source>
</evidence>
<comment type="similarity">
    <text evidence="3">Belongs to the ATG2 family.</text>
</comment>
<accession>A0A7S1AKT5</accession>
<name>A0A7S1AKT5_NOCSC</name>
<evidence type="ECO:0000256" key="4">
    <source>
        <dbReference type="ARBA" id="ARBA00018070"/>
    </source>
</evidence>
<dbReference type="GO" id="GO:0000422">
    <property type="term" value="P:autophagy of mitochondrion"/>
    <property type="evidence" value="ECO:0007669"/>
    <property type="project" value="TreeGrafter"/>
</dbReference>
<keyword evidence="7" id="KW-0072">Autophagy</keyword>
<keyword evidence="8" id="KW-0445">Lipid transport</keyword>
<dbReference type="GO" id="GO:0034045">
    <property type="term" value="C:phagophore assembly site membrane"/>
    <property type="evidence" value="ECO:0007669"/>
    <property type="project" value="UniProtKB-SubCell"/>
</dbReference>
<evidence type="ECO:0000256" key="10">
    <source>
        <dbReference type="ARBA" id="ARBA00024479"/>
    </source>
</evidence>
<sequence>MGLLGSFAVCLPLKRFYKFVLKRLIGSFLKHDIDLEQLDVQLYRGIVQLRAIDLDVPQLNALSGGSLRFVSGAVRCIKMDVPWRHLLRDQCKIYVSGVDLVMGKALAAFREPAASPAPETHSDGYYSEEGIETLSRLVRQVLSRMEVCVHEASVTVLPNASHPLSSSTSSVRAPALRGFRATLSSAVLYSERNARCTRILGLNMALVGARACDTTELITTDSTKALPGELHIRRDDSSGLAQLDVELCMPALRVALTPSCIRELGDLVAAEDLTETHSEHPEASMAQSLVQSSGPNSAGFWDELYHLFEADAELEQATGALDGAANWDEDVEAEEEEGQHEVELQAPLTGCTVKVVVLHTVVLLALRDAEGLDPCTVQAAKPSAASCDQVQLVLQRCAATGGTESSQSLTFSVSSVALHLHRFTGEATTSTVLRSRLESATGPSEASLEPARIEESRRCGESNLFCSAMSEVRSEPDVASSHCSTDESFFVDSGDSEHSGSSEHSCDEGARSREEDVGVDPSESLDRLFFDRARQLCDVWCKDANEDSCEDGSEEGCNYACDDAGGTGGSASCQSALGWHLVEGFKSRCVLFLRSGSVEGAPAADLAEPVEPHPGSQVYVEFLGEAQALSVQFQAIILSLCAESLHSLLTGTTYLLQRTFQDAPSSPTALPLTMSCSVPYIRLELACARHTMVCDLRDPRVTARDVTRVNYAESFCLDVGVSFHLRSATGCTRVASVSDDEKCMLSLFRAEAREPAEAEAPLPEIPEGFSEWTKLSVPSDRRVLSDLRRALQGRQPEQRNDERSPAPVLEPRSVLDDIAAEAPQEWEVEVGDVHVCLNAATLRDLQEAVAVFAAAWSALQGNTDTDTAASAQVYAANVRLRSLVVEVDVDEKERGDQLRVQLHPIQIRLQSVGDLKLCGFGQYLRVALCRESELMEEIATSLFRPVQAPDTQSSMVHPVFHLGNRWRDSHGVLVELALATMDISLHVNRMCLHTHELINLCTRLPLLHGTSALDTPPSHVPSFRLSVFNCLLDLPSDAYVQEWPSSVVHVPPELGSDSDKWRAVVHLDNCALRVGPQRSLKAGEVNVFLVDHPSRLSRMDLVSDDPPPVSLSNLGFVHVVEVVGFAATCQSQQYDMSVQSFGAHACADTLQCVMGVAQELVERFGWQGTTFASAATASAAVGPDTLEAPEPSDCSREDAQPVVIEDYIQTEDRDWTASEGDGCVTVCLLDPSVFPEHKLQEMCLQDQAARKAAQEPEPRVLHQDGSAAVWLVDPANVQVVHDHFVREGAQPPPAQFTFRCEMAKLSMHEGTDFTALRKASHVTLQLEQSMLTLQERLTICVQDFSVLDGVSSSVFSHVLSYFEDERHRTRPSHSNMLCLRVETVPGPGYKVDVRLLPLRLTVDQDVVNFLEHFMQLCTLPYVEETPDTSERTPGAESFAEHFPPRPPVPEGSSSQAALPQLEISIGALLLAVDYRAKRLDVNALRKGDLWELVNLLPLLEGLEIAFQSVTASGGPGHVLTDLVNSWSADLNRTQVLRSLTGVMPIRSFVNVGSGLSEMVSEPLRQYKAGMGPQRVSRAILRGLVSFLRHVTVESIDLTERFIVGTQAALEYATDCLSDTESGAGTAAAPAASAVPETDAAQWTAVERGMPDFLQPLGAADGLEQAYARLTRGVYHASEAVLLRPMLEFQRGAPRKDVLRTVVSGIPVCMLKPAIGVSAAASTTLRGVRNSVDPVHKREVERKYKGPR</sequence>
<dbReference type="GO" id="GO:0006869">
    <property type="term" value="P:lipid transport"/>
    <property type="evidence" value="ECO:0007669"/>
    <property type="project" value="UniProtKB-KW"/>
</dbReference>
<dbReference type="GO" id="GO:0061908">
    <property type="term" value="C:phagophore"/>
    <property type="evidence" value="ECO:0007669"/>
    <property type="project" value="TreeGrafter"/>
</dbReference>
<comment type="catalytic activity">
    <reaction evidence="11">
        <text>a 1,2-diacyl-sn-glycero-3-phosphoethanolamine(in) = a 1,2-diacyl-sn-glycero-3-phosphoethanolamine(out)</text>
        <dbReference type="Rhea" id="RHEA:38895"/>
        <dbReference type="ChEBI" id="CHEBI:64612"/>
    </reaction>
</comment>
<dbReference type="EMBL" id="HBFQ01044934">
    <property type="protein sequence ID" value="CAD8857511.1"/>
    <property type="molecule type" value="Transcribed_RNA"/>
</dbReference>
<dbReference type="GO" id="GO:0032266">
    <property type="term" value="F:phosphatidylinositol-3-phosphate binding"/>
    <property type="evidence" value="ECO:0007669"/>
    <property type="project" value="TreeGrafter"/>
</dbReference>
<evidence type="ECO:0000256" key="12">
    <source>
        <dbReference type="SAM" id="MobiDB-lite"/>
    </source>
</evidence>
<evidence type="ECO:0000256" key="11">
    <source>
        <dbReference type="ARBA" id="ARBA00024615"/>
    </source>
</evidence>
<evidence type="ECO:0000256" key="6">
    <source>
        <dbReference type="ARBA" id="ARBA00022824"/>
    </source>
</evidence>
<dbReference type="GO" id="GO:0061709">
    <property type="term" value="P:reticulophagy"/>
    <property type="evidence" value="ECO:0007669"/>
    <property type="project" value="TreeGrafter"/>
</dbReference>
<feature type="compositionally biased region" description="Basic and acidic residues" evidence="12">
    <location>
        <begin position="495"/>
        <end position="516"/>
    </location>
</feature>
<comment type="subcellular location">
    <subcellularLocation>
        <location evidence="1">Endoplasmic reticulum membrane</location>
        <topology evidence="1">Peripheral membrane protein</topology>
    </subcellularLocation>
    <subcellularLocation>
        <location evidence="2">Preautophagosomal structure membrane</location>
        <topology evidence="2">Peripheral membrane protein</topology>
    </subcellularLocation>
</comment>
<comment type="catalytic activity">
    <reaction evidence="10">
        <text>a 1,2-diacyl-sn-glycero-3-phospho-L-serine(in) = a 1,2-diacyl-sn-glycero-3-phospho-L-serine(out)</text>
        <dbReference type="Rhea" id="RHEA:38663"/>
        <dbReference type="ChEBI" id="CHEBI:57262"/>
    </reaction>
</comment>
<feature type="region of interest" description="Disordered" evidence="12">
    <location>
        <begin position="1425"/>
        <end position="1454"/>
    </location>
</feature>
<organism evidence="13">
    <name type="scientific">Noctiluca scintillans</name>
    <name type="common">Sea sparkle</name>
    <name type="synonym">Red tide dinoflagellate</name>
    <dbReference type="NCBI Taxonomy" id="2966"/>
    <lineage>
        <taxon>Eukaryota</taxon>
        <taxon>Sar</taxon>
        <taxon>Alveolata</taxon>
        <taxon>Dinophyceae</taxon>
        <taxon>Noctilucales</taxon>
        <taxon>Noctilucaceae</taxon>
        <taxon>Noctiluca</taxon>
    </lineage>
</organism>
<dbReference type="GO" id="GO:0000045">
    <property type="term" value="P:autophagosome assembly"/>
    <property type="evidence" value="ECO:0007669"/>
    <property type="project" value="TreeGrafter"/>
</dbReference>
<dbReference type="GO" id="GO:0034727">
    <property type="term" value="P:piecemeal microautophagy of the nucleus"/>
    <property type="evidence" value="ECO:0007669"/>
    <property type="project" value="TreeGrafter"/>
</dbReference>
<gene>
    <name evidence="13" type="ORF">NSCI0253_LOCUS31863</name>
</gene>
<evidence type="ECO:0000256" key="8">
    <source>
        <dbReference type="ARBA" id="ARBA00023055"/>
    </source>
</evidence>
<dbReference type="PANTHER" id="PTHR13190:SF1">
    <property type="entry name" value="AUTOPHAGY-RELATED 2, ISOFORM A"/>
    <property type="match status" value="1"/>
</dbReference>
<keyword evidence="9" id="KW-0472">Membrane</keyword>
<keyword evidence="5" id="KW-0813">Transport</keyword>
<evidence type="ECO:0000256" key="3">
    <source>
        <dbReference type="ARBA" id="ARBA00009714"/>
    </source>
</evidence>
<proteinExistence type="inferred from homology"/>
<evidence type="ECO:0000256" key="7">
    <source>
        <dbReference type="ARBA" id="ARBA00023006"/>
    </source>
</evidence>
<dbReference type="GO" id="GO:0005789">
    <property type="term" value="C:endoplasmic reticulum membrane"/>
    <property type="evidence" value="ECO:0007669"/>
    <property type="project" value="UniProtKB-SubCell"/>
</dbReference>
<dbReference type="GO" id="GO:0043495">
    <property type="term" value="F:protein-membrane adaptor activity"/>
    <property type="evidence" value="ECO:0007669"/>
    <property type="project" value="TreeGrafter"/>
</dbReference>
<protein>
    <recommendedName>
        <fullName evidence="4">Autophagy-related protein 2</fullName>
    </recommendedName>
</protein>
<evidence type="ECO:0000256" key="2">
    <source>
        <dbReference type="ARBA" id="ARBA00004623"/>
    </source>
</evidence>
<dbReference type="Pfam" id="PF13329">
    <property type="entry name" value="ATG2_CAD"/>
    <property type="match status" value="1"/>
</dbReference>
<evidence type="ECO:0000256" key="5">
    <source>
        <dbReference type="ARBA" id="ARBA00022448"/>
    </source>
</evidence>
<evidence type="ECO:0000256" key="9">
    <source>
        <dbReference type="ARBA" id="ARBA00023136"/>
    </source>
</evidence>
<dbReference type="InterPro" id="IPR026849">
    <property type="entry name" value="ATG2"/>
</dbReference>
<keyword evidence="6" id="KW-0256">Endoplasmic reticulum</keyword>
<evidence type="ECO:0000313" key="13">
    <source>
        <dbReference type="EMBL" id="CAD8857511.1"/>
    </source>
</evidence>
<dbReference type="PANTHER" id="PTHR13190">
    <property type="entry name" value="AUTOPHAGY-RELATED 2, ISOFORM A"/>
    <property type="match status" value="1"/>
</dbReference>